<organism evidence="13 14">
    <name type="scientific">Papio anubis</name>
    <name type="common">Olive baboon</name>
    <dbReference type="NCBI Taxonomy" id="9555"/>
    <lineage>
        <taxon>Eukaryota</taxon>
        <taxon>Metazoa</taxon>
        <taxon>Chordata</taxon>
        <taxon>Craniata</taxon>
        <taxon>Vertebrata</taxon>
        <taxon>Euteleostomi</taxon>
        <taxon>Mammalia</taxon>
        <taxon>Eutheria</taxon>
        <taxon>Euarchontoglires</taxon>
        <taxon>Primates</taxon>
        <taxon>Haplorrhini</taxon>
        <taxon>Catarrhini</taxon>
        <taxon>Cercopithecidae</taxon>
        <taxon>Cercopithecinae</taxon>
        <taxon>Papio</taxon>
    </lineage>
</organism>
<dbReference type="InterPro" id="IPR040380">
    <property type="entry name" value="HAKAI-like_RING-HC"/>
</dbReference>
<dbReference type="SUPFAM" id="SSF57850">
    <property type="entry name" value="RING/U-box"/>
    <property type="match status" value="1"/>
</dbReference>
<dbReference type="GO" id="GO:0016567">
    <property type="term" value="P:protein ubiquitination"/>
    <property type="evidence" value="ECO:0007669"/>
    <property type="project" value="UniProtKB-UniPathway"/>
</dbReference>
<gene>
    <name evidence="13" type="primary">CBLL2</name>
</gene>
<evidence type="ECO:0000256" key="7">
    <source>
        <dbReference type="ARBA" id="ARBA00022786"/>
    </source>
</evidence>
<evidence type="ECO:0000256" key="10">
    <source>
        <dbReference type="SAM" id="MobiDB-lite"/>
    </source>
</evidence>
<dbReference type="PANTHER" id="PTHR13480">
    <property type="entry name" value="E3 UBIQUITIN-PROTEIN LIGASE HAKAI-RELATED"/>
    <property type="match status" value="1"/>
</dbReference>
<dbReference type="GO" id="GO:0036396">
    <property type="term" value="C:RNA N6-methyladenosine methyltransferase complex"/>
    <property type="evidence" value="ECO:0007669"/>
    <property type="project" value="UniProtKB-ARBA"/>
</dbReference>
<keyword evidence="8" id="KW-0862">Zinc</keyword>
<dbReference type="CTD" id="158506"/>
<dbReference type="PANTHER" id="PTHR13480:SF1">
    <property type="entry name" value="E3 UBIQUITIN-PROTEIN LIGASE CBLL2"/>
    <property type="match status" value="1"/>
</dbReference>
<feature type="domain" description="C2H2-type" evidence="12">
    <location>
        <begin position="112"/>
        <end position="143"/>
    </location>
</feature>
<evidence type="ECO:0000256" key="4">
    <source>
        <dbReference type="ARBA" id="ARBA00022679"/>
    </source>
</evidence>
<feature type="region of interest" description="Disordered" evidence="10">
    <location>
        <begin position="381"/>
        <end position="428"/>
    </location>
</feature>
<dbReference type="InterPro" id="IPR041042">
    <property type="entry name" value="Znf_Hakai"/>
</dbReference>
<keyword evidence="4" id="KW-0808">Transferase</keyword>
<evidence type="ECO:0000256" key="2">
    <source>
        <dbReference type="ARBA" id="ARBA00004906"/>
    </source>
</evidence>
<dbReference type="GO" id="GO:0008270">
    <property type="term" value="F:zinc ion binding"/>
    <property type="evidence" value="ECO:0007669"/>
    <property type="project" value="UniProtKB-KW"/>
</dbReference>
<keyword evidence="14" id="KW-1185">Reference proteome</keyword>
<dbReference type="UniPathway" id="UPA00143"/>
<dbReference type="Gene3D" id="3.30.40.10">
    <property type="entry name" value="Zinc/RING finger domain, C3HC4 (zinc finger)"/>
    <property type="match status" value="1"/>
</dbReference>
<dbReference type="Ensembl" id="ENSPANT00000062681.1">
    <property type="protein sequence ID" value="ENSPANP00000058896.1"/>
    <property type="gene ID" value="ENSPANG00000046007.1"/>
</dbReference>
<name>A0A8I5NLD4_PAPAN</name>
<comment type="catalytic activity">
    <reaction evidence="1">
        <text>S-ubiquitinyl-[E2 ubiquitin-conjugating enzyme]-L-cysteine + [acceptor protein]-L-lysine = [E2 ubiquitin-conjugating enzyme]-L-cysteine + N(6)-ubiquitinyl-[acceptor protein]-L-lysine.</text>
        <dbReference type="EC" id="2.3.2.27"/>
    </reaction>
</comment>
<keyword evidence="5" id="KW-0479">Metal-binding</keyword>
<dbReference type="AlphaFoldDB" id="A0A8I5NLD4"/>
<dbReference type="GeneTree" id="ENSGT00510000047522"/>
<dbReference type="Gene3D" id="6.10.140.2210">
    <property type="match status" value="1"/>
</dbReference>
<evidence type="ECO:0000256" key="3">
    <source>
        <dbReference type="ARBA" id="ARBA00012483"/>
    </source>
</evidence>
<reference evidence="13" key="3">
    <citation type="submission" date="2025-09" db="UniProtKB">
        <authorList>
            <consortium name="Ensembl"/>
        </authorList>
    </citation>
    <scope>IDENTIFICATION</scope>
</reference>
<feature type="region of interest" description="Disordered" evidence="10">
    <location>
        <begin position="196"/>
        <end position="218"/>
    </location>
</feature>
<dbReference type="EC" id="2.3.2.27" evidence="3"/>
<evidence type="ECO:0000256" key="8">
    <source>
        <dbReference type="ARBA" id="ARBA00022833"/>
    </source>
</evidence>
<comment type="pathway">
    <text evidence="2">Protein modification; protein ubiquitination.</text>
</comment>
<dbReference type="InterPro" id="IPR017907">
    <property type="entry name" value="Znf_RING_CS"/>
</dbReference>
<dbReference type="GO" id="GO:0005737">
    <property type="term" value="C:cytoplasm"/>
    <property type="evidence" value="ECO:0007669"/>
    <property type="project" value="UniProtKB-ARBA"/>
</dbReference>
<feature type="domain" description="RING-type" evidence="11">
    <location>
        <begin position="57"/>
        <end position="97"/>
    </location>
</feature>
<evidence type="ECO:0000313" key="13">
    <source>
        <dbReference type="Ensembl" id="ENSPANP00000058896.1"/>
    </source>
</evidence>
<evidence type="ECO:0000256" key="5">
    <source>
        <dbReference type="ARBA" id="ARBA00022723"/>
    </source>
</evidence>
<dbReference type="InterPro" id="IPR013087">
    <property type="entry name" value="Znf_C2H2_type"/>
</dbReference>
<reference evidence="13" key="2">
    <citation type="submission" date="2025-08" db="UniProtKB">
        <authorList>
            <consortium name="Ensembl"/>
        </authorList>
    </citation>
    <scope>IDENTIFICATION</scope>
</reference>
<evidence type="ECO:0000256" key="1">
    <source>
        <dbReference type="ARBA" id="ARBA00000900"/>
    </source>
</evidence>
<dbReference type="CDD" id="cd16508">
    <property type="entry name" value="RING-HC_HAKAI-like"/>
    <property type="match status" value="1"/>
</dbReference>
<protein>
    <recommendedName>
        <fullName evidence="3">RING-type E3 ubiquitin transferase</fullName>
        <ecNumber evidence="3">2.3.2.27</ecNumber>
    </recommendedName>
</protein>
<reference evidence="13 14" key="1">
    <citation type="submission" date="2012-03" db="EMBL/GenBank/DDBJ databases">
        <title>Whole Genome Assembly of Papio anubis.</title>
        <authorList>
            <person name="Liu Y.L."/>
            <person name="Abraham K.A."/>
            <person name="Akbar H.A."/>
            <person name="Ali S.A."/>
            <person name="Anosike U.A."/>
            <person name="Aqrawi P.A."/>
            <person name="Arias F.A."/>
            <person name="Attaway T.A."/>
            <person name="Awwad R.A."/>
            <person name="Babu C.B."/>
            <person name="Bandaranaike D.B."/>
            <person name="Battles P.B."/>
            <person name="Bell A.B."/>
            <person name="Beltran B.B."/>
            <person name="Berhane-Mersha D.B."/>
            <person name="Bess C.B."/>
            <person name="Bickham C.B."/>
            <person name="Bolden T.B."/>
            <person name="Carter K.C."/>
            <person name="Chau D.C."/>
            <person name="Chavez A.C."/>
            <person name="Clerc-Blankenburg K.C."/>
            <person name="Coyle M.C."/>
            <person name="Dao M.D."/>
            <person name="Davila M.L.D."/>
            <person name="Davy-Carroll L.D."/>
            <person name="Denson S.D."/>
            <person name="Dinh H.D."/>
            <person name="Fernandez S.F."/>
            <person name="Fernando P.F."/>
            <person name="Forbes L.F."/>
            <person name="Francis C.F."/>
            <person name="Francisco L.F."/>
            <person name="Fu Q.F."/>
            <person name="Garcia-Iii R.G."/>
            <person name="Garrett T.G."/>
            <person name="Gross S.G."/>
            <person name="Gubbala S.G."/>
            <person name="Hirani K.H."/>
            <person name="Hogues M.H."/>
            <person name="Hollins B.H."/>
            <person name="Jackson L.J."/>
            <person name="Javaid M.J."/>
            <person name="Jhangiani S.J."/>
            <person name="Johnson A.J."/>
            <person name="Johnson B.J."/>
            <person name="Jones J.J."/>
            <person name="Joshi V.J."/>
            <person name="Kalu J.K."/>
            <person name="Khan N.K."/>
            <person name="Korchina V.K."/>
            <person name="Kovar C.K."/>
            <person name="Lago L.L."/>
            <person name="Lara F.L."/>
            <person name="Le T.-K.L."/>
            <person name="Lee S.L."/>
            <person name="Legall-Iii F.L."/>
            <person name="Lemon S.L."/>
            <person name="Liu J.L."/>
            <person name="Liu Y.-S.L."/>
            <person name="Liyanage D.L."/>
            <person name="Lopez J.L."/>
            <person name="Lorensuhewa L.L."/>
            <person name="Mata R.M."/>
            <person name="Mathew T.M."/>
            <person name="Mercado C.M."/>
            <person name="Mercado I.M."/>
            <person name="Morales K.M."/>
            <person name="Morgan M.M."/>
            <person name="Munidasa M.M."/>
            <person name="Ngo D.N."/>
            <person name="Nguyen L.N."/>
            <person name="Nguyen T.N."/>
            <person name="Nguyen N.N."/>
            <person name="Obregon M.O."/>
            <person name="Okwuonu G.O."/>
            <person name="Ongeri F.O."/>
            <person name="Onwere C.O."/>
            <person name="Osifeso I.O."/>
            <person name="Parra A.P."/>
            <person name="Patil S.P."/>
            <person name="Perez A.P."/>
            <person name="Perez Y.P."/>
            <person name="Pham C.P."/>
            <person name="Pu L.-L.P."/>
            <person name="Puazo M.P."/>
            <person name="Quiroz J.Q."/>
            <person name="Rouhana J.R."/>
            <person name="Ruiz M.R."/>
            <person name="Ruiz S.-J.R."/>
            <person name="Saada N.S."/>
            <person name="Santibanez J.S."/>
            <person name="Scheel M.S."/>
            <person name="Schneider B.S."/>
            <person name="Simmons D.S."/>
            <person name="Sisson I.S."/>
            <person name="Tang L.-Y.T."/>
            <person name="Thornton R.T."/>
            <person name="Tisius J.T."/>
            <person name="Toledanes G.T."/>
            <person name="Trejos Z.T."/>
            <person name="Usmani K.U."/>
            <person name="Varghese R.V."/>
            <person name="Vattathil S.V."/>
            <person name="Vee V.V."/>
            <person name="Walker D.W."/>
            <person name="Weissenberger G.W."/>
            <person name="White C.W."/>
            <person name="Williams A.W."/>
            <person name="Woodworth J.W."/>
            <person name="Wright R.W."/>
            <person name="Zhu Y.Z."/>
            <person name="Han Y.H."/>
            <person name="Newsham I.N."/>
            <person name="Nazareth L.N."/>
            <person name="Worley K.W."/>
            <person name="Muzny D.M."/>
            <person name="Rogers J.R."/>
            <person name="Gibbs R.G."/>
        </authorList>
    </citation>
    <scope>NUCLEOTIDE SEQUENCE [LARGE SCALE GENOMIC DNA]</scope>
</reference>
<dbReference type="InterPro" id="IPR040383">
    <property type="entry name" value="HAKAI/CBLL2"/>
</dbReference>
<dbReference type="PROSITE" id="PS00518">
    <property type="entry name" value="ZF_RING_1"/>
    <property type="match status" value="1"/>
</dbReference>
<keyword evidence="6 9" id="KW-0863">Zinc-finger</keyword>
<dbReference type="KEGG" id="panu:100999937"/>
<dbReference type="InterPro" id="IPR013083">
    <property type="entry name" value="Znf_RING/FYVE/PHD"/>
</dbReference>
<dbReference type="RefSeq" id="XP_003917543.1">
    <property type="nucleotide sequence ID" value="XM_003917494.5"/>
</dbReference>
<accession>A0A8I5NLD4</accession>
<evidence type="ECO:0000256" key="6">
    <source>
        <dbReference type="ARBA" id="ARBA00022771"/>
    </source>
</evidence>
<dbReference type="Pfam" id="PF18408">
    <property type="entry name" value="zf_Hakai"/>
    <property type="match status" value="1"/>
</dbReference>
<evidence type="ECO:0000256" key="9">
    <source>
        <dbReference type="PROSITE-ProRule" id="PRU00042"/>
    </source>
</evidence>
<dbReference type="GO" id="GO:0030155">
    <property type="term" value="P:regulation of cell adhesion"/>
    <property type="evidence" value="ECO:0007669"/>
    <property type="project" value="TreeGrafter"/>
</dbReference>
<evidence type="ECO:0000259" key="12">
    <source>
        <dbReference type="PROSITE" id="PS50157"/>
    </source>
</evidence>
<dbReference type="OrthoDB" id="547746at2759"/>
<feature type="compositionally biased region" description="Basic residues" evidence="10">
    <location>
        <begin position="416"/>
        <end position="428"/>
    </location>
</feature>
<dbReference type="GO" id="GO:0061630">
    <property type="term" value="F:ubiquitin protein ligase activity"/>
    <property type="evidence" value="ECO:0007669"/>
    <property type="project" value="UniProtKB-EC"/>
</dbReference>
<dbReference type="InterPro" id="IPR001841">
    <property type="entry name" value="Znf_RING"/>
</dbReference>
<feature type="compositionally biased region" description="Basic and acidic residues" evidence="10">
    <location>
        <begin position="201"/>
        <end position="211"/>
    </location>
</feature>
<dbReference type="GO" id="GO:0005634">
    <property type="term" value="C:nucleus"/>
    <property type="evidence" value="ECO:0007669"/>
    <property type="project" value="UniProtKB-ARBA"/>
</dbReference>
<proteinExistence type="predicted"/>
<evidence type="ECO:0000313" key="14">
    <source>
        <dbReference type="Proteomes" id="UP000028761"/>
    </source>
</evidence>
<dbReference type="GeneID" id="100999937"/>
<dbReference type="PROSITE" id="PS50157">
    <property type="entry name" value="ZINC_FINGER_C2H2_2"/>
    <property type="match status" value="1"/>
</dbReference>
<evidence type="ECO:0000259" key="11">
    <source>
        <dbReference type="PROSITE" id="PS50089"/>
    </source>
</evidence>
<feature type="compositionally biased region" description="Pro residues" evidence="10">
    <location>
        <begin position="399"/>
        <end position="411"/>
    </location>
</feature>
<keyword evidence="7" id="KW-0833">Ubl conjugation pathway</keyword>
<dbReference type="FunFam" id="6.10.140.2210:FF:000001">
    <property type="entry name" value="Putative e3 ubiquitin-protein ligase hakai"/>
    <property type="match status" value="1"/>
</dbReference>
<sequence>MNKMPAGEQEREYNEDRKYYSKGVKLVRKKKKIPGYSWGDIKINIIGEKDDSPIHFCDKCDLPIKIYGRIIPCKHAFCYNCANLYDKIGYKICPRCSYPVLRIEEHERGSVFMCSVVQGCKRTYLSQKSLQAHIKRRHKRARKQVTSASLEKVRPHIAPPRTEIAEIPEIPKRLLDRDHLNYIPPEQHTMMSLPSMQQMPHEQHNQPHKDLQVPPPELSPSPPFPIQWETVSVFTRKHGNLIVDHIQNNSDSGAKKPSPPDYYPEYQSPPVVSSPCHIMPQKQHYAPPPSPSSPVNYPMPYPPQDVGTPNLVSSQAPALTTTYDLSLGYIIAQVPPYMNSPPPCAPQSQNGNSSASEFAFHHYNPNFLPQFTENQETLSPQFTQTDATDHRRWPAWKGLPPPPPTWSPPPSTLHGGSHHSYQRRRRPY</sequence>
<dbReference type="OMA" id="PFPIQWE"/>
<dbReference type="Proteomes" id="UP000028761">
    <property type="component" value="Chromosome X"/>
</dbReference>
<dbReference type="PROSITE" id="PS50089">
    <property type="entry name" value="ZF_RING_2"/>
    <property type="match status" value="1"/>
</dbReference>